<dbReference type="GO" id="GO:0008270">
    <property type="term" value="F:zinc ion binding"/>
    <property type="evidence" value="ECO:0007669"/>
    <property type="project" value="UniProtKB-KW"/>
</dbReference>
<dbReference type="FunFam" id="4.10.1060.10:FF:000024">
    <property type="entry name" value="RNA-binding protein"/>
    <property type="match status" value="1"/>
</dbReference>
<dbReference type="PROSITE" id="PS50199">
    <property type="entry name" value="ZF_RANBP2_2"/>
    <property type="match status" value="2"/>
</dbReference>
<dbReference type="InterPro" id="IPR035979">
    <property type="entry name" value="RBD_domain_sf"/>
</dbReference>
<dbReference type="SMART" id="SM00547">
    <property type="entry name" value="ZnF_RBZ"/>
    <property type="match status" value="2"/>
</dbReference>
<dbReference type="Pfam" id="PF00929">
    <property type="entry name" value="RNase_T"/>
    <property type="match status" value="1"/>
</dbReference>
<feature type="compositionally biased region" description="Low complexity" evidence="6">
    <location>
        <begin position="608"/>
        <end position="624"/>
    </location>
</feature>
<dbReference type="InterPro" id="IPR000504">
    <property type="entry name" value="RRM_dom"/>
</dbReference>
<evidence type="ECO:0000256" key="6">
    <source>
        <dbReference type="SAM" id="MobiDB-lite"/>
    </source>
</evidence>
<dbReference type="InterPro" id="IPR012677">
    <property type="entry name" value="Nucleotide-bd_a/b_plait_sf"/>
</dbReference>
<dbReference type="AlphaFoldDB" id="B9W8I2"/>
<evidence type="ECO:0000256" key="4">
    <source>
        <dbReference type="PROSITE-ProRule" id="PRU00176"/>
    </source>
</evidence>
<evidence type="ECO:0000256" key="2">
    <source>
        <dbReference type="ARBA" id="ARBA00022771"/>
    </source>
</evidence>
<keyword evidence="4" id="KW-0694">RNA-binding</keyword>
<feature type="compositionally biased region" description="Low complexity" evidence="6">
    <location>
        <begin position="654"/>
        <end position="667"/>
    </location>
</feature>
<sequence length="767" mass="85448">MSDIYIIIHISTTCDDSPTFVTKDSSELIEFAWETVDSVTLDTVYKGSNLVRPTNTPITPYCSKIHRISWDNVKNAGSFKDAITKFDQYVQEYIISQKKEFSIVMFDISKLRVQLVREARDKSVVLPSYLQHPRIFDLPREYSNWQSSHPETLSYPPTSLTNIITALEVDVENISEYVNLPNFSSTPSPSKPSATTTANVTAIDVLSSETEPNGKVIANLHAKIVKQLIKKSIPVENHPNVFTKPYDSAQDITAFTSEKSKVLYLSNLPNDTTQSELESWFTQYGGRPGGFWTFKTADDSNNSNNSNNGGKGYQNTRKYGISGFVAFNTHDEAVDCLALNGRVLNDRPIEVQASSSKVFDMAMDKLLLTSFPLSKNRPRPGDWTCLSCGFSNFQRRTHCFRCSFAAVAFQDVFNNNPSNTSNNNNGITNGIRRGVISQPGQTNDKIVAGNITNSSYGDLTKGPTGNITNHLNNSEVNLSNNVTGSNNTNHHNNNYHNNYHHHHHHHNNSNSNSNNNNHGSGNGNNNHGRSHYNNSVPFRAGDWKCENCMYHNFAKNLCCLKCGVSKPAINNQQNTTIHSVNSTAAAIAAATASGQPLNLNNNAFLSLQQQQQQQQQSQSQSQGQHHYNQHSRNNNASGASKFNNGYNSKSQYYNHNNKNLNNNFALNGMHQPNQNQILMYSQQLQQQQQQQQRDLNGSSSSHQSKLPMNTTEGLYRTSGQQNLSYPNINHEVSGPATLRDVSNNSPALNNSSFNLLANHMNSLNLNH</sequence>
<dbReference type="SUPFAM" id="SSF54928">
    <property type="entry name" value="RNA-binding domain, RBD"/>
    <property type="match status" value="1"/>
</dbReference>
<evidence type="ECO:0000313" key="11">
    <source>
        <dbReference type="Proteomes" id="UP000002605"/>
    </source>
</evidence>
<dbReference type="Pfam" id="PF00641">
    <property type="entry name" value="Zn_ribbon_RanBP"/>
    <property type="match status" value="2"/>
</dbReference>
<dbReference type="eggNOG" id="KOG4198">
    <property type="taxonomic scope" value="Eukaryota"/>
</dbReference>
<keyword evidence="1" id="KW-0479">Metal-binding</keyword>
<feature type="compositionally biased region" description="Basic residues" evidence="6">
    <location>
        <begin position="498"/>
        <end position="507"/>
    </location>
</feature>
<feature type="domain" description="RRM" evidence="7">
    <location>
        <begin position="261"/>
        <end position="356"/>
    </location>
</feature>
<evidence type="ECO:0000313" key="10">
    <source>
        <dbReference type="EMBL" id="CAX45053.1"/>
    </source>
</evidence>
<feature type="compositionally biased region" description="Low complexity" evidence="6">
    <location>
        <begin position="682"/>
        <end position="692"/>
    </location>
</feature>
<dbReference type="PROSITE" id="PS01358">
    <property type="entry name" value="ZF_RANBP2_1"/>
    <property type="match status" value="2"/>
</dbReference>
<evidence type="ECO:0000256" key="1">
    <source>
        <dbReference type="ARBA" id="ARBA00022723"/>
    </source>
</evidence>
<gene>
    <name evidence="9" type="ordered locus">Cd36_07520</name>
    <name evidence="10" type="ORF">CD36_07520</name>
</gene>
<proteinExistence type="predicted"/>
<keyword evidence="11" id="KW-1185">Reference proteome</keyword>
<dbReference type="CGD" id="CAL0000166880">
    <property type="gene designation" value="Cd36_07520"/>
</dbReference>
<dbReference type="Gene3D" id="3.30.70.330">
    <property type="match status" value="1"/>
</dbReference>
<dbReference type="SUPFAM" id="SSF53098">
    <property type="entry name" value="Ribonuclease H-like"/>
    <property type="match status" value="1"/>
</dbReference>
<dbReference type="RefSeq" id="XP_002417402.1">
    <property type="nucleotide sequence ID" value="XM_002417357.1"/>
</dbReference>
<dbReference type="KEGG" id="cdu:CD36_07520"/>
<dbReference type="Proteomes" id="UP000002605">
    <property type="component" value="Chromosome 1"/>
</dbReference>
<dbReference type="GO" id="GO:0003729">
    <property type="term" value="F:mRNA binding"/>
    <property type="evidence" value="ECO:0007669"/>
    <property type="project" value="TreeGrafter"/>
</dbReference>
<reference evidence="10 11" key="1">
    <citation type="journal article" date="2009" name="Genome Res.">
        <title>Comparative genomics of the fungal pathogens Candida dubliniensis and Candida albicans.</title>
        <authorList>
            <person name="Jackson A.P."/>
            <person name="Gamble J.A."/>
            <person name="Yeomans T."/>
            <person name="Moran G.P."/>
            <person name="Saunders D."/>
            <person name="Harris D."/>
            <person name="Aslett M."/>
            <person name="Barrell J.F."/>
            <person name="Butler G."/>
            <person name="Citiulo F."/>
            <person name="Coleman D.C."/>
            <person name="de Groot P.W.J."/>
            <person name="Goodwin T.J."/>
            <person name="Quail M.A."/>
            <person name="McQuillan J."/>
            <person name="Munro C.A."/>
            <person name="Pain A."/>
            <person name="Poulter R.T."/>
            <person name="Rajandream M.A."/>
            <person name="Renauld H."/>
            <person name="Spiering M.J."/>
            <person name="Tivey A."/>
            <person name="Gow N.A.R."/>
            <person name="Barrell B."/>
            <person name="Sullivan D.J."/>
            <person name="Berriman M."/>
        </authorList>
    </citation>
    <scope>NUCLEOTIDE SEQUENCE [LARGE SCALE GENOMIC DNA]</scope>
    <source>
        <strain evidence="11">CD36 / ATCC MYA-646 / CBS 7987 / NCPF 3949 / NRRL Y-17841</strain>
    </source>
</reference>
<dbReference type="PANTHER" id="PTHR23111">
    <property type="entry name" value="ZINC FINGER PROTEIN"/>
    <property type="match status" value="1"/>
</dbReference>
<organism evidence="10 11">
    <name type="scientific">Candida dubliniensis (strain CD36 / ATCC MYA-646 / CBS 7987 / NCPF 3949 / NRRL Y-17841)</name>
    <name type="common">Yeast</name>
    <dbReference type="NCBI Taxonomy" id="573826"/>
    <lineage>
        <taxon>Eukaryota</taxon>
        <taxon>Fungi</taxon>
        <taxon>Dikarya</taxon>
        <taxon>Ascomycota</taxon>
        <taxon>Saccharomycotina</taxon>
        <taxon>Pichiomycetes</taxon>
        <taxon>Debaryomycetaceae</taxon>
        <taxon>Candida/Lodderomyces clade</taxon>
        <taxon>Candida</taxon>
    </lineage>
</organism>
<dbReference type="PROSITE" id="PS50102">
    <property type="entry name" value="RRM"/>
    <property type="match status" value="1"/>
</dbReference>
<feature type="compositionally biased region" description="Low complexity" evidence="6">
    <location>
        <begin position="508"/>
        <end position="533"/>
    </location>
</feature>
<evidence type="ECO:0000256" key="5">
    <source>
        <dbReference type="PROSITE-ProRule" id="PRU00322"/>
    </source>
</evidence>
<dbReference type="InterPro" id="IPR036397">
    <property type="entry name" value="RNaseH_sf"/>
</dbReference>
<evidence type="ECO:0000259" key="8">
    <source>
        <dbReference type="PROSITE" id="PS50199"/>
    </source>
</evidence>
<dbReference type="PANTHER" id="PTHR23111:SF40">
    <property type="entry name" value="RNA-BINDING PROTEIN INVOLVED IN HETEROCHROMATIN ASSEMBLY-RELATED"/>
    <property type="match status" value="1"/>
</dbReference>
<dbReference type="EMBL" id="FM992688">
    <property type="protein sequence ID" value="CAX45053.1"/>
    <property type="molecule type" value="Genomic_DNA"/>
</dbReference>
<feature type="region of interest" description="Disordered" evidence="6">
    <location>
        <begin position="682"/>
        <end position="709"/>
    </location>
</feature>
<feature type="region of interest" description="Disordered" evidence="6">
    <location>
        <begin position="415"/>
        <end position="533"/>
    </location>
</feature>
<keyword evidence="2 5" id="KW-0863">Zinc-finger</keyword>
<evidence type="ECO:0000256" key="3">
    <source>
        <dbReference type="ARBA" id="ARBA00022833"/>
    </source>
</evidence>
<dbReference type="GeneID" id="8044945"/>
<dbReference type="InterPro" id="IPR012337">
    <property type="entry name" value="RNaseH-like_sf"/>
</dbReference>
<dbReference type="SUPFAM" id="SSF90209">
    <property type="entry name" value="Ran binding protein zinc finger-like"/>
    <property type="match status" value="2"/>
</dbReference>
<dbReference type="InterPro" id="IPR001876">
    <property type="entry name" value="Znf_RanBP2"/>
</dbReference>
<dbReference type="VEuPathDB" id="FungiDB:CD36_07520"/>
<feature type="domain" description="RanBP2-type" evidence="8">
    <location>
        <begin position="379"/>
        <end position="402"/>
    </location>
</feature>
<feature type="compositionally biased region" description="Polar residues" evidence="6">
    <location>
        <begin position="630"/>
        <end position="653"/>
    </location>
</feature>
<dbReference type="InterPro" id="IPR013520">
    <property type="entry name" value="Ribonucl_H"/>
</dbReference>
<dbReference type="SMART" id="SM00360">
    <property type="entry name" value="RRM"/>
    <property type="match status" value="1"/>
</dbReference>
<dbReference type="Gene3D" id="4.10.1060.10">
    <property type="entry name" value="Zinc finger, RanBP2-type"/>
    <property type="match status" value="2"/>
</dbReference>
<name>B9W8I2_CANDC</name>
<protein>
    <submittedName>
        <fullName evidence="10">RNA-binding protein, putative</fullName>
    </submittedName>
</protein>
<evidence type="ECO:0000313" key="9">
    <source>
        <dbReference type="CGD" id="CAL0000166880"/>
    </source>
</evidence>
<feature type="compositionally biased region" description="Polar residues" evidence="6">
    <location>
        <begin position="438"/>
        <end position="468"/>
    </location>
</feature>
<feature type="compositionally biased region" description="Low complexity" evidence="6">
    <location>
        <begin position="415"/>
        <end position="431"/>
    </location>
</feature>
<feature type="domain" description="RanBP2-type" evidence="8">
    <location>
        <begin position="539"/>
        <end position="568"/>
    </location>
</feature>
<evidence type="ECO:0000259" key="7">
    <source>
        <dbReference type="PROSITE" id="PS50102"/>
    </source>
</evidence>
<feature type="region of interest" description="Disordered" evidence="6">
    <location>
        <begin position="607"/>
        <end position="669"/>
    </location>
</feature>
<feature type="compositionally biased region" description="Polar residues" evidence="6">
    <location>
        <begin position="693"/>
        <end position="709"/>
    </location>
</feature>
<dbReference type="HOGENOM" id="CLU_022834_1_0_1"/>
<keyword evidence="3" id="KW-0862">Zinc</keyword>
<feature type="compositionally biased region" description="Low complexity" evidence="6">
    <location>
        <begin position="469"/>
        <end position="497"/>
    </location>
</feature>
<dbReference type="InterPro" id="IPR036443">
    <property type="entry name" value="Znf_RanBP2_sf"/>
</dbReference>
<dbReference type="OrthoDB" id="448399at2759"/>
<accession>B9W8I2</accession>
<dbReference type="Gene3D" id="3.30.420.10">
    <property type="entry name" value="Ribonuclease H-like superfamily/Ribonuclease H"/>
    <property type="match status" value="1"/>
</dbReference>